<sequence length="316" mass="36246">MRWLLGLALVVSSVQAGSFSSHESIQSTANCFRGPFENFTTLTQRIEQMPAEQQERMSRIFAQPQFEQRVNTIYCRDFIYQVDGVEVRGVVVAPKHPDKTEQPLPVLIYNRGGNANFGALRFPVVYHQLITWAEQGYIVIASNYREQDEFGGADVADVEALLPIIQQMPIADQSKIAMWGVSRGGMQSLMAVRNMPEVKALVFSVGVIDLEKELEFRPEMENVYQARIPNYAERKQEALAERSVVNWLDEFPAELPILILHGEQDDRVHVSNATRFAKLLEQREQPHQLHIYPDVGHNVFRESFDDMKSWLQQQLR</sequence>
<feature type="chain" id="PRO_5045645116" evidence="1">
    <location>
        <begin position="17"/>
        <end position="316"/>
    </location>
</feature>
<organism evidence="3 4">
    <name type="scientific">Alkalimonas delamerensis</name>
    <dbReference type="NCBI Taxonomy" id="265981"/>
    <lineage>
        <taxon>Bacteria</taxon>
        <taxon>Pseudomonadati</taxon>
        <taxon>Pseudomonadota</taxon>
        <taxon>Gammaproteobacteria</taxon>
        <taxon>Alkalimonas</taxon>
    </lineage>
</organism>
<dbReference type="InterPro" id="IPR029058">
    <property type="entry name" value="AB_hydrolase_fold"/>
</dbReference>
<dbReference type="Gene3D" id="3.40.50.1820">
    <property type="entry name" value="alpha/beta hydrolase"/>
    <property type="match status" value="1"/>
</dbReference>
<feature type="domain" description="Peptidase S9 prolyl oligopeptidase catalytic" evidence="2">
    <location>
        <begin position="127"/>
        <end position="315"/>
    </location>
</feature>
<evidence type="ECO:0000256" key="1">
    <source>
        <dbReference type="SAM" id="SignalP"/>
    </source>
</evidence>
<proteinExistence type="predicted"/>
<protein>
    <submittedName>
        <fullName evidence="3">Prolyl oligopeptidase family serine peptidase</fullName>
    </submittedName>
</protein>
<keyword evidence="4" id="KW-1185">Reference proteome</keyword>
<evidence type="ECO:0000259" key="2">
    <source>
        <dbReference type="Pfam" id="PF00326"/>
    </source>
</evidence>
<reference evidence="3 4" key="1">
    <citation type="submission" date="2023-08" db="EMBL/GenBank/DDBJ databases">
        <authorList>
            <person name="Joshi A."/>
            <person name="Thite S."/>
        </authorList>
    </citation>
    <scope>NUCLEOTIDE SEQUENCE [LARGE SCALE GENOMIC DNA]</scope>
    <source>
        <strain evidence="3 4">1E1</strain>
    </source>
</reference>
<dbReference type="InterPro" id="IPR001375">
    <property type="entry name" value="Peptidase_S9_cat"/>
</dbReference>
<name>A0ABT9GMU2_9GAMM</name>
<dbReference type="Proteomes" id="UP001236258">
    <property type="component" value="Unassembled WGS sequence"/>
</dbReference>
<comment type="caution">
    <text evidence="3">The sequence shown here is derived from an EMBL/GenBank/DDBJ whole genome shotgun (WGS) entry which is preliminary data.</text>
</comment>
<gene>
    <name evidence="3" type="ORF">Q3O59_04395</name>
</gene>
<dbReference type="RefSeq" id="WP_305944404.1">
    <property type="nucleotide sequence ID" value="NZ_JAUZVY010000001.1"/>
</dbReference>
<dbReference type="EMBL" id="JAUZVY010000001">
    <property type="protein sequence ID" value="MDP4528269.1"/>
    <property type="molecule type" value="Genomic_DNA"/>
</dbReference>
<dbReference type="SUPFAM" id="SSF53474">
    <property type="entry name" value="alpha/beta-Hydrolases"/>
    <property type="match status" value="1"/>
</dbReference>
<feature type="signal peptide" evidence="1">
    <location>
        <begin position="1"/>
        <end position="16"/>
    </location>
</feature>
<dbReference type="PANTHER" id="PTHR11731">
    <property type="entry name" value="PROTEASE FAMILY S9B,C DIPEPTIDYL-PEPTIDASE IV-RELATED"/>
    <property type="match status" value="1"/>
</dbReference>
<accession>A0ABT9GMU2</accession>
<keyword evidence="1" id="KW-0732">Signal</keyword>
<evidence type="ECO:0000313" key="3">
    <source>
        <dbReference type="EMBL" id="MDP4528269.1"/>
    </source>
</evidence>
<dbReference type="Pfam" id="PF00326">
    <property type="entry name" value="Peptidase_S9"/>
    <property type="match status" value="1"/>
</dbReference>
<dbReference type="PANTHER" id="PTHR11731:SF193">
    <property type="entry name" value="DIPEPTIDYL PEPTIDASE 9"/>
    <property type="match status" value="1"/>
</dbReference>
<dbReference type="InterPro" id="IPR050278">
    <property type="entry name" value="Serine_Prot_S9B/DPPIV"/>
</dbReference>
<evidence type="ECO:0000313" key="4">
    <source>
        <dbReference type="Proteomes" id="UP001236258"/>
    </source>
</evidence>